<reference evidence="2" key="1">
    <citation type="journal article" date="2020" name="Stud. Mycol.">
        <title>101 Dothideomycetes genomes: a test case for predicting lifestyles and emergence of pathogens.</title>
        <authorList>
            <person name="Haridas S."/>
            <person name="Albert R."/>
            <person name="Binder M."/>
            <person name="Bloem J."/>
            <person name="Labutti K."/>
            <person name="Salamov A."/>
            <person name="Andreopoulos B."/>
            <person name="Baker S."/>
            <person name="Barry K."/>
            <person name="Bills G."/>
            <person name="Bluhm B."/>
            <person name="Cannon C."/>
            <person name="Castanera R."/>
            <person name="Culley D."/>
            <person name="Daum C."/>
            <person name="Ezra D."/>
            <person name="Gonzalez J."/>
            <person name="Henrissat B."/>
            <person name="Kuo A."/>
            <person name="Liang C."/>
            <person name="Lipzen A."/>
            <person name="Lutzoni F."/>
            <person name="Magnuson J."/>
            <person name="Mondo S."/>
            <person name="Nolan M."/>
            <person name="Ohm R."/>
            <person name="Pangilinan J."/>
            <person name="Park H.-J."/>
            <person name="Ramirez L."/>
            <person name="Alfaro M."/>
            <person name="Sun H."/>
            <person name="Tritt A."/>
            <person name="Yoshinaga Y."/>
            <person name="Zwiers L.-H."/>
            <person name="Turgeon B."/>
            <person name="Goodwin S."/>
            <person name="Spatafora J."/>
            <person name="Crous P."/>
            <person name="Grigoriev I."/>
        </authorList>
    </citation>
    <scope>NUCLEOTIDE SEQUENCE</scope>
    <source>
        <strain evidence="2">ATCC 16933</strain>
    </source>
</reference>
<accession>A0A6A6PDW0</accession>
<keyword evidence="3" id="KW-1185">Reference proteome</keyword>
<feature type="region of interest" description="Disordered" evidence="1">
    <location>
        <begin position="1"/>
        <end position="41"/>
    </location>
</feature>
<sequence length="117" mass="12401">MPLQRVPSPTNSSSPLVDESEKASGGYMKTSCEENDERDQDELLRETEQEWLNAVDGTTHVTAASNILDAANGATSRTAESNIADCSGAEIYKTAESNVVDATDGTAESFVISDGRA</sequence>
<organism evidence="2 3">
    <name type="scientific">Lineolata rhizophorae</name>
    <dbReference type="NCBI Taxonomy" id="578093"/>
    <lineage>
        <taxon>Eukaryota</taxon>
        <taxon>Fungi</taxon>
        <taxon>Dikarya</taxon>
        <taxon>Ascomycota</taxon>
        <taxon>Pezizomycotina</taxon>
        <taxon>Dothideomycetes</taxon>
        <taxon>Dothideomycetes incertae sedis</taxon>
        <taxon>Lineolatales</taxon>
        <taxon>Lineolataceae</taxon>
        <taxon>Lineolata</taxon>
    </lineage>
</organism>
<dbReference type="EMBL" id="MU001670">
    <property type="protein sequence ID" value="KAF2462002.1"/>
    <property type="molecule type" value="Genomic_DNA"/>
</dbReference>
<evidence type="ECO:0000313" key="3">
    <source>
        <dbReference type="Proteomes" id="UP000799766"/>
    </source>
</evidence>
<proteinExistence type="predicted"/>
<evidence type="ECO:0000256" key="1">
    <source>
        <dbReference type="SAM" id="MobiDB-lite"/>
    </source>
</evidence>
<evidence type="ECO:0000313" key="2">
    <source>
        <dbReference type="EMBL" id="KAF2462002.1"/>
    </source>
</evidence>
<dbReference type="AlphaFoldDB" id="A0A6A6PDW0"/>
<gene>
    <name evidence="2" type="ORF">BDY21DRAFT_375898</name>
</gene>
<dbReference type="Proteomes" id="UP000799766">
    <property type="component" value="Unassembled WGS sequence"/>
</dbReference>
<protein>
    <submittedName>
        <fullName evidence="2">Uncharacterized protein</fullName>
    </submittedName>
</protein>
<name>A0A6A6PDW0_9PEZI</name>